<evidence type="ECO:0000313" key="4">
    <source>
        <dbReference type="EMBL" id="GAA5196213.1"/>
    </source>
</evidence>
<comment type="caution">
    <text evidence="4">The sequence shown here is derived from an EMBL/GenBank/DDBJ whole genome shotgun (WGS) entry which is preliminary data.</text>
</comment>
<accession>A0ABP9SH12</accession>
<protein>
    <recommendedName>
        <fullName evidence="6">Surface-anchored protein</fullName>
    </recommendedName>
</protein>
<feature type="region of interest" description="Disordered" evidence="1">
    <location>
        <begin position="260"/>
        <end position="283"/>
    </location>
</feature>
<keyword evidence="2" id="KW-1133">Transmembrane helix</keyword>
<feature type="signal peptide" evidence="3">
    <location>
        <begin position="1"/>
        <end position="36"/>
    </location>
</feature>
<dbReference type="NCBIfam" id="NF038134">
    <property type="entry name" value="choice_anch_M"/>
    <property type="match status" value="1"/>
</dbReference>
<sequence>MMILSATAPPARLRRFAVVVLAAVLTLFAAPAAAFAEDDRNLDQSLPKSMPIMHGQRVLTKGHVDLGPRIVDGRWQLLIHDDVAKADANAQSVWRYPGETVFQIPDKGQLTAPDDPAYRFLDAEPGNAVWVSPQTQNPDVVWVGWNTQDPDVMAAIDRGVTLNLKKVQGPGTMTVFLQSGSFGEPQLLWDSRVTEPQPLWVDVNTHTHANWAFTKPGIYLAQLEATANLIDGSTVADTQVIRFAVGTGTSTGDALAAKWDGKSAADTQQKDAKTDQATPGGQAPGTGPLVPILVAAIIVVAAALIAGFTAAILRGNRTKRRILAARHGGAADTDAHPSAEAEAATGGEDR</sequence>
<reference evidence="5" key="1">
    <citation type="journal article" date="2019" name="Int. J. Syst. Evol. Microbiol.">
        <title>The Global Catalogue of Microorganisms (GCM) 10K type strain sequencing project: providing services to taxonomists for standard genome sequencing and annotation.</title>
        <authorList>
            <consortium name="The Broad Institute Genomics Platform"/>
            <consortium name="The Broad Institute Genome Sequencing Center for Infectious Disease"/>
            <person name="Wu L."/>
            <person name="Ma J."/>
        </authorList>
    </citation>
    <scope>NUCLEOTIDE SEQUENCE [LARGE SCALE GENOMIC DNA]</scope>
    <source>
        <strain evidence="5">JCM 18514</strain>
    </source>
</reference>
<feature type="transmembrane region" description="Helical" evidence="2">
    <location>
        <begin position="289"/>
        <end position="313"/>
    </location>
</feature>
<organism evidence="4 5">
    <name type="scientific">Arthrobacter gyeryongensis</name>
    <dbReference type="NCBI Taxonomy" id="1650592"/>
    <lineage>
        <taxon>Bacteria</taxon>
        <taxon>Bacillati</taxon>
        <taxon>Actinomycetota</taxon>
        <taxon>Actinomycetes</taxon>
        <taxon>Micrococcales</taxon>
        <taxon>Micrococcaceae</taxon>
        <taxon>Arthrobacter</taxon>
    </lineage>
</organism>
<feature type="compositionally biased region" description="Basic and acidic residues" evidence="1">
    <location>
        <begin position="260"/>
        <end position="274"/>
    </location>
</feature>
<evidence type="ECO:0000256" key="3">
    <source>
        <dbReference type="SAM" id="SignalP"/>
    </source>
</evidence>
<name>A0ABP9SH12_9MICC</name>
<evidence type="ECO:0008006" key="6">
    <source>
        <dbReference type="Google" id="ProtNLM"/>
    </source>
</evidence>
<feature type="region of interest" description="Disordered" evidence="1">
    <location>
        <begin position="327"/>
        <end position="350"/>
    </location>
</feature>
<keyword evidence="2" id="KW-0812">Transmembrane</keyword>
<dbReference type="NCBIfam" id="TIGR03769">
    <property type="entry name" value="P_ac_wall_RPT"/>
    <property type="match status" value="1"/>
</dbReference>
<keyword evidence="5" id="KW-1185">Reference proteome</keyword>
<evidence type="ECO:0000313" key="5">
    <source>
        <dbReference type="Proteomes" id="UP001500200"/>
    </source>
</evidence>
<feature type="chain" id="PRO_5045079099" description="Surface-anchored protein" evidence="3">
    <location>
        <begin position="37"/>
        <end position="350"/>
    </location>
</feature>
<gene>
    <name evidence="4" type="ORF">GCM10023346_28080</name>
</gene>
<dbReference type="RefSeq" id="WP_345449972.1">
    <property type="nucleotide sequence ID" value="NZ_BAABKK010000017.1"/>
</dbReference>
<keyword evidence="3" id="KW-0732">Signal</keyword>
<keyword evidence="2" id="KW-0472">Membrane</keyword>
<evidence type="ECO:0000256" key="1">
    <source>
        <dbReference type="SAM" id="MobiDB-lite"/>
    </source>
</evidence>
<dbReference type="EMBL" id="BAABKK010000017">
    <property type="protein sequence ID" value="GAA5196213.1"/>
    <property type="molecule type" value="Genomic_DNA"/>
</dbReference>
<dbReference type="Proteomes" id="UP001500200">
    <property type="component" value="Unassembled WGS sequence"/>
</dbReference>
<evidence type="ECO:0000256" key="2">
    <source>
        <dbReference type="SAM" id="Phobius"/>
    </source>
</evidence>
<proteinExistence type="predicted"/>
<dbReference type="InterPro" id="IPR022435">
    <property type="entry name" value="Surface-anchored_actinobac"/>
</dbReference>